<evidence type="ECO:0000256" key="8">
    <source>
        <dbReference type="RuleBase" id="RU000589"/>
    </source>
</evidence>
<protein>
    <recommendedName>
        <fullName evidence="3 8">Pectinesterase</fullName>
        <ecNumber evidence="3 8">3.1.1.11</ecNumber>
    </recommendedName>
</protein>
<comment type="caution">
    <text evidence="10">The sequence shown here is derived from an EMBL/GenBank/DDBJ whole genome shotgun (WGS) entry which is preliminary data.</text>
</comment>
<dbReference type="AlphaFoldDB" id="A0A9D4ZDK8"/>
<organism evidence="10 11">
    <name type="scientific">Adiantum capillus-veneris</name>
    <name type="common">Maidenhair fern</name>
    <dbReference type="NCBI Taxonomy" id="13818"/>
    <lineage>
        <taxon>Eukaryota</taxon>
        <taxon>Viridiplantae</taxon>
        <taxon>Streptophyta</taxon>
        <taxon>Embryophyta</taxon>
        <taxon>Tracheophyta</taxon>
        <taxon>Polypodiopsida</taxon>
        <taxon>Polypodiidae</taxon>
        <taxon>Polypodiales</taxon>
        <taxon>Pteridineae</taxon>
        <taxon>Pteridaceae</taxon>
        <taxon>Vittarioideae</taxon>
        <taxon>Adiantum</taxon>
    </lineage>
</organism>
<dbReference type="InterPro" id="IPR011050">
    <property type="entry name" value="Pectin_lyase_fold/virulence"/>
</dbReference>
<evidence type="ECO:0000256" key="2">
    <source>
        <dbReference type="ARBA" id="ARBA00008891"/>
    </source>
</evidence>
<evidence type="ECO:0000259" key="9">
    <source>
        <dbReference type="Pfam" id="PF01095"/>
    </source>
</evidence>
<dbReference type="PANTHER" id="PTHR31321:SF112">
    <property type="entry name" value="PECTINESTERASE"/>
    <property type="match status" value="1"/>
</dbReference>
<dbReference type="EMBL" id="JABFUD020000015">
    <property type="protein sequence ID" value="KAI5069535.1"/>
    <property type="molecule type" value="Genomic_DNA"/>
</dbReference>
<evidence type="ECO:0000313" key="11">
    <source>
        <dbReference type="Proteomes" id="UP000886520"/>
    </source>
</evidence>
<dbReference type="EC" id="3.1.1.11" evidence="3 8"/>
<name>A0A9D4ZDK8_ADICA</name>
<feature type="domain" description="Pectinesterase catalytic" evidence="9">
    <location>
        <begin position="58"/>
        <end position="264"/>
    </location>
</feature>
<dbReference type="GO" id="GO:0030599">
    <property type="term" value="F:pectinesterase activity"/>
    <property type="evidence" value="ECO:0007669"/>
    <property type="project" value="UniProtKB-UniRule"/>
</dbReference>
<proteinExistence type="inferred from homology"/>
<dbReference type="Proteomes" id="UP000886520">
    <property type="component" value="Chromosome 15"/>
</dbReference>
<dbReference type="OrthoDB" id="2019149at2759"/>
<evidence type="ECO:0000256" key="7">
    <source>
        <dbReference type="PROSITE-ProRule" id="PRU10040"/>
    </source>
</evidence>
<dbReference type="GO" id="GO:0042545">
    <property type="term" value="P:cell wall modification"/>
    <property type="evidence" value="ECO:0007669"/>
    <property type="project" value="UniProtKB-UniRule"/>
</dbReference>
<comment type="pathway">
    <text evidence="1 8">Glycan metabolism; pectin degradation; 2-dehydro-3-deoxy-D-gluconate from pectin: step 1/5.</text>
</comment>
<accession>A0A9D4ZDK8</accession>
<sequence>MHIFLKRIFSHLLLALVFILASIFVVQKVNSTPFLHSQIVLIRRSLTHLQLSFDDSSREKVFIPYTKPFITLQGFNSSTTIIAWNDTAGKKGVDNNPLGTYKSATIAIDAPYFIAKNITFKNTSPRPTPGSNNSQAVALRISGDAAVFMGCQFLGAQDTLYDHKGRHFFQDCYVEGSVDFIFGNGLSMYRNCHLHAIGAPYQAITAQNRANPLDDSGFSFINCKVTGSGPLYLGRAWGTFSRVIYSFTYMDELVLPKGWNDWNDPKRQL</sequence>
<dbReference type="PROSITE" id="PS00503">
    <property type="entry name" value="PECTINESTERASE_2"/>
    <property type="match status" value="1"/>
</dbReference>
<dbReference type="Gene3D" id="2.160.20.10">
    <property type="entry name" value="Single-stranded right-handed beta-helix, Pectin lyase-like"/>
    <property type="match status" value="1"/>
</dbReference>
<keyword evidence="4 8" id="KW-0378">Hydrolase</keyword>
<comment type="similarity">
    <text evidence="2">Belongs to the pectinesterase family.</text>
</comment>
<feature type="active site" evidence="7">
    <location>
        <position position="179"/>
    </location>
</feature>
<comment type="catalytic activity">
    <reaction evidence="6 8">
        <text>[(1-&gt;4)-alpha-D-galacturonosyl methyl ester](n) + n H2O = [(1-&gt;4)-alpha-D-galacturonosyl](n) + n methanol + n H(+)</text>
        <dbReference type="Rhea" id="RHEA:22380"/>
        <dbReference type="Rhea" id="RHEA-COMP:14570"/>
        <dbReference type="Rhea" id="RHEA-COMP:14573"/>
        <dbReference type="ChEBI" id="CHEBI:15377"/>
        <dbReference type="ChEBI" id="CHEBI:15378"/>
        <dbReference type="ChEBI" id="CHEBI:17790"/>
        <dbReference type="ChEBI" id="CHEBI:140522"/>
        <dbReference type="ChEBI" id="CHEBI:140523"/>
        <dbReference type="EC" id="3.1.1.11"/>
    </reaction>
</comment>
<evidence type="ECO:0000256" key="4">
    <source>
        <dbReference type="ARBA" id="ARBA00022801"/>
    </source>
</evidence>
<dbReference type="GO" id="GO:0045490">
    <property type="term" value="P:pectin catabolic process"/>
    <property type="evidence" value="ECO:0007669"/>
    <property type="project" value="UniProtKB-UniRule"/>
</dbReference>
<keyword evidence="5 8" id="KW-0063">Aspartyl esterase</keyword>
<dbReference type="Pfam" id="PF01095">
    <property type="entry name" value="Pectinesterase"/>
    <property type="match status" value="1"/>
</dbReference>
<dbReference type="PANTHER" id="PTHR31321">
    <property type="entry name" value="ACYL-COA THIOESTER HYDROLASE YBHC-RELATED"/>
    <property type="match status" value="1"/>
</dbReference>
<evidence type="ECO:0000256" key="1">
    <source>
        <dbReference type="ARBA" id="ARBA00005184"/>
    </source>
</evidence>
<evidence type="ECO:0000256" key="3">
    <source>
        <dbReference type="ARBA" id="ARBA00013229"/>
    </source>
</evidence>
<reference evidence="10" key="1">
    <citation type="submission" date="2021-01" db="EMBL/GenBank/DDBJ databases">
        <title>Adiantum capillus-veneris genome.</title>
        <authorList>
            <person name="Fang Y."/>
            <person name="Liao Q."/>
        </authorList>
    </citation>
    <scope>NUCLEOTIDE SEQUENCE</scope>
    <source>
        <strain evidence="10">H3</strain>
        <tissue evidence="10">Leaf</tissue>
    </source>
</reference>
<dbReference type="InterPro" id="IPR000070">
    <property type="entry name" value="Pectinesterase_cat"/>
</dbReference>
<evidence type="ECO:0000256" key="6">
    <source>
        <dbReference type="ARBA" id="ARBA00047928"/>
    </source>
</evidence>
<dbReference type="InterPro" id="IPR012334">
    <property type="entry name" value="Pectin_lyas_fold"/>
</dbReference>
<gene>
    <name evidence="10" type="ORF">GOP47_0015836</name>
</gene>
<keyword evidence="11" id="KW-1185">Reference proteome</keyword>
<evidence type="ECO:0000256" key="5">
    <source>
        <dbReference type="ARBA" id="ARBA00023085"/>
    </source>
</evidence>
<evidence type="ECO:0000313" key="10">
    <source>
        <dbReference type="EMBL" id="KAI5069535.1"/>
    </source>
</evidence>
<dbReference type="InterPro" id="IPR033131">
    <property type="entry name" value="Pectinesterase_Asp_AS"/>
</dbReference>
<dbReference type="SUPFAM" id="SSF51126">
    <property type="entry name" value="Pectin lyase-like"/>
    <property type="match status" value="1"/>
</dbReference>